<gene>
    <name evidence="3" type="ORF">EJ02DRAFT_459112</name>
</gene>
<sequence>MASTTSNMTFGNNINRFQGRDNYGSVHIGLENTLGRLSGLAGTGKSTIAPTIARSYYDKQRLAASFFFSRGGGDVGHAGRFMTSIAVQLARNVPALRQHVSDAVVERDDIASQSLRDQWHHLVLGPLSKLSDNDCPASLVLVVDALDECDSDGNIRIFVQLLAEAQSLTRPAAGAADKQAGGADPTWVLPDARCRAPGRCAAQHIAVDRRPRPFPPMSVSSEVR</sequence>
<evidence type="ECO:0000313" key="3">
    <source>
        <dbReference type="EMBL" id="KAF1936927.1"/>
    </source>
</evidence>
<dbReference type="EMBL" id="ML976161">
    <property type="protein sequence ID" value="KAF1936927.1"/>
    <property type="molecule type" value="Genomic_DNA"/>
</dbReference>
<evidence type="ECO:0000256" key="1">
    <source>
        <dbReference type="ARBA" id="ARBA00022737"/>
    </source>
</evidence>
<dbReference type="Pfam" id="PF24883">
    <property type="entry name" value="NPHP3_N"/>
    <property type="match status" value="1"/>
</dbReference>
<dbReference type="InterPro" id="IPR027417">
    <property type="entry name" value="P-loop_NTPase"/>
</dbReference>
<organism evidence="3 4">
    <name type="scientific">Clathrospora elynae</name>
    <dbReference type="NCBI Taxonomy" id="706981"/>
    <lineage>
        <taxon>Eukaryota</taxon>
        <taxon>Fungi</taxon>
        <taxon>Dikarya</taxon>
        <taxon>Ascomycota</taxon>
        <taxon>Pezizomycotina</taxon>
        <taxon>Dothideomycetes</taxon>
        <taxon>Pleosporomycetidae</taxon>
        <taxon>Pleosporales</taxon>
        <taxon>Diademaceae</taxon>
        <taxon>Clathrospora</taxon>
    </lineage>
</organism>
<dbReference type="Proteomes" id="UP000800038">
    <property type="component" value="Unassembled WGS sequence"/>
</dbReference>
<evidence type="ECO:0000259" key="2">
    <source>
        <dbReference type="Pfam" id="PF24883"/>
    </source>
</evidence>
<evidence type="ECO:0000313" key="4">
    <source>
        <dbReference type="Proteomes" id="UP000800038"/>
    </source>
</evidence>
<name>A0A6A5SHR1_9PLEO</name>
<feature type="domain" description="Nephrocystin 3-like N-terminal" evidence="2">
    <location>
        <begin position="34"/>
        <end position="168"/>
    </location>
</feature>
<reference evidence="3" key="1">
    <citation type="journal article" date="2020" name="Stud. Mycol.">
        <title>101 Dothideomycetes genomes: a test case for predicting lifestyles and emergence of pathogens.</title>
        <authorList>
            <person name="Haridas S."/>
            <person name="Albert R."/>
            <person name="Binder M."/>
            <person name="Bloem J."/>
            <person name="Labutti K."/>
            <person name="Salamov A."/>
            <person name="Andreopoulos B."/>
            <person name="Baker S."/>
            <person name="Barry K."/>
            <person name="Bills G."/>
            <person name="Bluhm B."/>
            <person name="Cannon C."/>
            <person name="Castanera R."/>
            <person name="Culley D."/>
            <person name="Daum C."/>
            <person name="Ezra D."/>
            <person name="Gonzalez J."/>
            <person name="Henrissat B."/>
            <person name="Kuo A."/>
            <person name="Liang C."/>
            <person name="Lipzen A."/>
            <person name="Lutzoni F."/>
            <person name="Magnuson J."/>
            <person name="Mondo S."/>
            <person name="Nolan M."/>
            <person name="Ohm R."/>
            <person name="Pangilinan J."/>
            <person name="Park H.-J."/>
            <person name="Ramirez L."/>
            <person name="Alfaro M."/>
            <person name="Sun H."/>
            <person name="Tritt A."/>
            <person name="Yoshinaga Y."/>
            <person name="Zwiers L.-H."/>
            <person name="Turgeon B."/>
            <person name="Goodwin S."/>
            <person name="Spatafora J."/>
            <person name="Crous P."/>
            <person name="Grigoriev I."/>
        </authorList>
    </citation>
    <scope>NUCLEOTIDE SEQUENCE</scope>
    <source>
        <strain evidence="3">CBS 161.51</strain>
    </source>
</reference>
<dbReference type="AlphaFoldDB" id="A0A6A5SHR1"/>
<dbReference type="Gene3D" id="3.40.50.300">
    <property type="entry name" value="P-loop containing nucleotide triphosphate hydrolases"/>
    <property type="match status" value="1"/>
</dbReference>
<dbReference type="InterPro" id="IPR056884">
    <property type="entry name" value="NPHP3-like_N"/>
</dbReference>
<keyword evidence="1" id="KW-0677">Repeat</keyword>
<dbReference type="PANTHER" id="PTHR10039">
    <property type="entry name" value="AMELOGENIN"/>
    <property type="match status" value="1"/>
</dbReference>
<protein>
    <recommendedName>
        <fullName evidence="2">Nephrocystin 3-like N-terminal domain-containing protein</fullName>
    </recommendedName>
</protein>
<keyword evidence="4" id="KW-1185">Reference proteome</keyword>
<dbReference type="OrthoDB" id="674604at2759"/>
<accession>A0A6A5SHR1</accession>
<proteinExistence type="predicted"/>